<evidence type="ECO:0000313" key="1">
    <source>
        <dbReference type="EMBL" id="SIT47627.1"/>
    </source>
</evidence>
<comment type="caution">
    <text evidence="1">The sequence shown here is derived from an EMBL/GenBank/DDBJ whole genome shotgun (WGS) entry which is preliminary data.</text>
</comment>
<dbReference type="Proteomes" id="UP000195569">
    <property type="component" value="Unassembled WGS sequence"/>
</dbReference>
<proteinExistence type="predicted"/>
<sequence length="39" mass="4208">MTRRKEPLTGVAGPTHKILIAEKVNVAVADTKSGKSHEH</sequence>
<protein>
    <submittedName>
        <fullName evidence="1">Uncharacterized protein</fullName>
    </submittedName>
</protein>
<reference evidence="1" key="1">
    <citation type="submission" date="2016-12" db="EMBL/GenBank/DDBJ databases">
        <authorList>
            <person name="Moulin L."/>
        </authorList>
    </citation>
    <scope>NUCLEOTIDE SEQUENCE [LARGE SCALE GENOMIC DNA]</scope>
    <source>
        <strain evidence="1">STM 7183</strain>
    </source>
</reference>
<evidence type="ECO:0000313" key="2">
    <source>
        <dbReference type="Proteomes" id="UP000195569"/>
    </source>
</evidence>
<dbReference type="AlphaFoldDB" id="A0A1N7SKZ0"/>
<accession>A0A1N7SKZ0</accession>
<organism evidence="1 2">
    <name type="scientific">Paraburkholderia piptadeniae</name>
    <dbReference type="NCBI Taxonomy" id="1701573"/>
    <lineage>
        <taxon>Bacteria</taxon>
        <taxon>Pseudomonadati</taxon>
        <taxon>Pseudomonadota</taxon>
        <taxon>Betaproteobacteria</taxon>
        <taxon>Burkholderiales</taxon>
        <taxon>Burkholderiaceae</taxon>
        <taxon>Paraburkholderia</taxon>
    </lineage>
</organism>
<gene>
    <name evidence="1" type="ORF">BN2476_590039</name>
</gene>
<name>A0A1N7SKZ0_9BURK</name>
<keyword evidence="2" id="KW-1185">Reference proteome</keyword>
<dbReference type="EMBL" id="CYGY02000059">
    <property type="protein sequence ID" value="SIT47627.1"/>
    <property type="molecule type" value="Genomic_DNA"/>
</dbReference>